<organism evidence="1 2">
    <name type="scientific">Vaccinium darrowii</name>
    <dbReference type="NCBI Taxonomy" id="229202"/>
    <lineage>
        <taxon>Eukaryota</taxon>
        <taxon>Viridiplantae</taxon>
        <taxon>Streptophyta</taxon>
        <taxon>Embryophyta</taxon>
        <taxon>Tracheophyta</taxon>
        <taxon>Spermatophyta</taxon>
        <taxon>Magnoliopsida</taxon>
        <taxon>eudicotyledons</taxon>
        <taxon>Gunneridae</taxon>
        <taxon>Pentapetalae</taxon>
        <taxon>asterids</taxon>
        <taxon>Ericales</taxon>
        <taxon>Ericaceae</taxon>
        <taxon>Vaccinioideae</taxon>
        <taxon>Vaccinieae</taxon>
        <taxon>Vaccinium</taxon>
    </lineage>
</organism>
<proteinExistence type="predicted"/>
<comment type="caution">
    <text evidence="1">The sequence shown here is derived from an EMBL/GenBank/DDBJ whole genome shotgun (WGS) entry which is preliminary data.</text>
</comment>
<sequence length="100" mass="11429">MFKQNNLSFTKILEPYACRSLILNMPARFAKKYLHGVSDSIELEVSGGKRWKICCTPVKGLVRILSTGWGRFTKDNNLGKECTSRICKEVSAWGFRFYST</sequence>
<keyword evidence="2" id="KW-1185">Reference proteome</keyword>
<reference evidence="1 2" key="1">
    <citation type="journal article" date="2021" name="Hortic Res">
        <title>High-quality reference genome and annotation aids understanding of berry development for evergreen blueberry (Vaccinium darrowii).</title>
        <authorList>
            <person name="Yu J."/>
            <person name="Hulse-Kemp A.M."/>
            <person name="Babiker E."/>
            <person name="Staton M."/>
        </authorList>
    </citation>
    <scope>NUCLEOTIDE SEQUENCE [LARGE SCALE GENOMIC DNA]</scope>
    <source>
        <strain evidence="2">cv. NJ 8807/NJ 8810</strain>
        <tissue evidence="1">Young leaf</tissue>
    </source>
</reference>
<evidence type="ECO:0000313" key="2">
    <source>
        <dbReference type="Proteomes" id="UP000828048"/>
    </source>
</evidence>
<gene>
    <name evidence="1" type="ORF">Vadar_031070</name>
</gene>
<accession>A0ACB7X5F6</accession>
<dbReference type="Proteomes" id="UP000828048">
    <property type="component" value="Chromosome 2"/>
</dbReference>
<name>A0ACB7X5F6_9ERIC</name>
<protein>
    <submittedName>
        <fullName evidence="1">Uncharacterized protein</fullName>
    </submittedName>
</protein>
<evidence type="ECO:0000313" key="1">
    <source>
        <dbReference type="EMBL" id="KAH7835909.1"/>
    </source>
</evidence>
<dbReference type="EMBL" id="CM037152">
    <property type="protein sequence ID" value="KAH7835909.1"/>
    <property type="molecule type" value="Genomic_DNA"/>
</dbReference>